<comment type="similarity">
    <text evidence="6">Belongs to the ABC-2 integral membrane protein family.</text>
</comment>
<organism evidence="8 9">
    <name type="scientific">Fodinibacter luteus</name>
    <dbReference type="NCBI Taxonomy" id="552064"/>
    <lineage>
        <taxon>Bacteria</taxon>
        <taxon>Bacillati</taxon>
        <taxon>Actinomycetota</taxon>
        <taxon>Actinomycetes</taxon>
        <taxon>Micrococcales</taxon>
        <taxon>Intrasporangiaceae</taxon>
        <taxon>Fodinibacter (ex Wang et al. 2009)</taxon>
    </lineage>
</organism>
<keyword evidence="2 6" id="KW-0812">Transmembrane</keyword>
<keyword evidence="6" id="KW-0813">Transport</keyword>
<evidence type="ECO:0000256" key="3">
    <source>
        <dbReference type="ARBA" id="ARBA00022989"/>
    </source>
</evidence>
<dbReference type="EMBL" id="BAABGM010000003">
    <property type="protein sequence ID" value="GAA4399805.1"/>
    <property type="molecule type" value="Genomic_DNA"/>
</dbReference>
<evidence type="ECO:0000256" key="5">
    <source>
        <dbReference type="ARBA" id="ARBA00023251"/>
    </source>
</evidence>
<keyword evidence="3 6" id="KW-1133">Transmembrane helix</keyword>
<accession>A0ABP8K3T2</accession>
<keyword evidence="9" id="KW-1185">Reference proteome</keyword>
<evidence type="ECO:0000313" key="9">
    <source>
        <dbReference type="Proteomes" id="UP001500945"/>
    </source>
</evidence>
<feature type="transmembrane region" description="Helical" evidence="6">
    <location>
        <begin position="106"/>
        <end position="131"/>
    </location>
</feature>
<dbReference type="PIRSF" id="PIRSF006648">
    <property type="entry name" value="DrrB"/>
    <property type="match status" value="1"/>
</dbReference>
<feature type="transmembrane region" description="Helical" evidence="6">
    <location>
        <begin position="24"/>
        <end position="43"/>
    </location>
</feature>
<dbReference type="InterPro" id="IPR013525">
    <property type="entry name" value="ABC2_TM"/>
</dbReference>
<evidence type="ECO:0000256" key="6">
    <source>
        <dbReference type="RuleBase" id="RU361157"/>
    </source>
</evidence>
<feature type="domain" description="ABC transmembrane type-2" evidence="7">
    <location>
        <begin position="23"/>
        <end position="262"/>
    </location>
</feature>
<protein>
    <recommendedName>
        <fullName evidence="6">Transport permease protein</fullName>
    </recommendedName>
</protein>
<sequence length="267" mass="28819">MTAVALGLDRTALELRMYSREKEAVFFSFLFPILLLALFSVIFSGQFEESAARGGMTAGQFFLPGMLSAGVLLTSFQTMALSVATERDDGSLKRLRATPMPSVAYFLGKVGLVGVTSVLQTVLLLLVARFAFGVDLPTDPERWVVFVVVFVLGVFSGTVLGIAYSSLATARSIGAVVIGPMIVLQFISGVYIAFDQIPGWLQQVAALFPLKWIAQGMRSVFYPAEMAAAEMAGSWETGRTVAVLLAWGIGGLVLCVTTFRWFKRGTT</sequence>
<keyword evidence="5" id="KW-0046">Antibiotic resistance</keyword>
<dbReference type="PANTHER" id="PTHR43229:SF2">
    <property type="entry name" value="NODULATION PROTEIN J"/>
    <property type="match status" value="1"/>
</dbReference>
<dbReference type="PANTHER" id="PTHR43229">
    <property type="entry name" value="NODULATION PROTEIN J"/>
    <property type="match status" value="1"/>
</dbReference>
<reference evidence="9" key="1">
    <citation type="journal article" date="2019" name="Int. J. Syst. Evol. Microbiol.">
        <title>The Global Catalogue of Microorganisms (GCM) 10K type strain sequencing project: providing services to taxonomists for standard genome sequencing and annotation.</title>
        <authorList>
            <consortium name="The Broad Institute Genomics Platform"/>
            <consortium name="The Broad Institute Genome Sequencing Center for Infectious Disease"/>
            <person name="Wu L."/>
            <person name="Ma J."/>
        </authorList>
    </citation>
    <scope>NUCLEOTIDE SEQUENCE [LARGE SCALE GENOMIC DNA]</scope>
    <source>
        <strain evidence="9">JCM 17809</strain>
    </source>
</reference>
<evidence type="ECO:0000256" key="2">
    <source>
        <dbReference type="ARBA" id="ARBA00022692"/>
    </source>
</evidence>
<keyword evidence="6" id="KW-1003">Cell membrane</keyword>
<proteinExistence type="inferred from homology"/>
<feature type="transmembrane region" description="Helical" evidence="6">
    <location>
        <begin position="63"/>
        <end position="85"/>
    </location>
</feature>
<comment type="subcellular location">
    <subcellularLocation>
        <location evidence="6">Cell membrane</location>
        <topology evidence="6">Multi-pass membrane protein</topology>
    </subcellularLocation>
    <subcellularLocation>
        <location evidence="1">Membrane</location>
        <topology evidence="1">Multi-pass membrane protein</topology>
    </subcellularLocation>
</comment>
<dbReference type="Proteomes" id="UP001500945">
    <property type="component" value="Unassembled WGS sequence"/>
</dbReference>
<evidence type="ECO:0000259" key="7">
    <source>
        <dbReference type="PROSITE" id="PS51012"/>
    </source>
</evidence>
<feature type="transmembrane region" description="Helical" evidence="6">
    <location>
        <begin position="143"/>
        <end position="163"/>
    </location>
</feature>
<dbReference type="PROSITE" id="PS51012">
    <property type="entry name" value="ABC_TM2"/>
    <property type="match status" value="1"/>
</dbReference>
<keyword evidence="4 6" id="KW-0472">Membrane</keyword>
<evidence type="ECO:0000256" key="4">
    <source>
        <dbReference type="ARBA" id="ARBA00023136"/>
    </source>
</evidence>
<dbReference type="Pfam" id="PF01061">
    <property type="entry name" value="ABC2_membrane"/>
    <property type="match status" value="1"/>
</dbReference>
<feature type="transmembrane region" description="Helical" evidence="6">
    <location>
        <begin position="175"/>
        <end position="194"/>
    </location>
</feature>
<comment type="caution">
    <text evidence="8">The sequence shown here is derived from an EMBL/GenBank/DDBJ whole genome shotgun (WGS) entry which is preliminary data.</text>
</comment>
<gene>
    <name evidence="8" type="ORF">GCM10023168_07710</name>
</gene>
<dbReference type="InterPro" id="IPR047817">
    <property type="entry name" value="ABC2_TM_bact-type"/>
</dbReference>
<dbReference type="InterPro" id="IPR000412">
    <property type="entry name" value="ABC_2_transport"/>
</dbReference>
<dbReference type="InterPro" id="IPR051784">
    <property type="entry name" value="Nod_factor_ABC_transporter"/>
</dbReference>
<dbReference type="RefSeq" id="WP_345202469.1">
    <property type="nucleotide sequence ID" value="NZ_BAABGM010000003.1"/>
</dbReference>
<name>A0ABP8K3T2_9MICO</name>
<evidence type="ECO:0000313" key="8">
    <source>
        <dbReference type="EMBL" id="GAA4399805.1"/>
    </source>
</evidence>
<evidence type="ECO:0000256" key="1">
    <source>
        <dbReference type="ARBA" id="ARBA00004141"/>
    </source>
</evidence>
<feature type="transmembrane region" description="Helical" evidence="6">
    <location>
        <begin position="241"/>
        <end position="262"/>
    </location>
</feature>